<dbReference type="Pfam" id="PF00560">
    <property type="entry name" value="LRR_1"/>
    <property type="match status" value="1"/>
</dbReference>
<dbReference type="SMART" id="SM00364">
    <property type="entry name" value="LRR_BAC"/>
    <property type="match status" value="5"/>
</dbReference>
<dbReference type="RefSeq" id="WP_004470646.1">
    <property type="nucleotide sequence ID" value="NZ_AHMU02000007.1"/>
</dbReference>
<reference evidence="4 5" key="1">
    <citation type="submission" date="2013-01" db="EMBL/GenBank/DDBJ databases">
        <authorList>
            <person name="Harkins D.M."/>
            <person name="Durkin A.S."/>
            <person name="Brinkac L.M."/>
            <person name="Haft D.H."/>
            <person name="Selengut J.D."/>
            <person name="Sanka R."/>
            <person name="DePew J."/>
            <person name="Purushe J."/>
            <person name="Hartskeerl R.A."/>
            <person name="Ahmed A."/>
            <person name="van der Linden H."/>
            <person name="Goris M.G.A."/>
            <person name="Vinetz J.M."/>
            <person name="Sutton G.G."/>
            <person name="Nierman W.C."/>
            <person name="Fouts D.E."/>
        </authorList>
    </citation>
    <scope>NUCLEOTIDE SEQUENCE [LARGE SCALE GENOMIC DNA]</scope>
    <source>
        <strain evidence="4 5">MAVJ 401</strain>
    </source>
</reference>
<dbReference type="Pfam" id="PF13855">
    <property type="entry name" value="LRR_8"/>
    <property type="match status" value="1"/>
</dbReference>
<evidence type="ECO:0000313" key="4">
    <source>
        <dbReference type="EMBL" id="EMN23561.1"/>
    </source>
</evidence>
<dbReference type="Proteomes" id="UP000012106">
    <property type="component" value="Unassembled WGS sequence"/>
</dbReference>
<organism evidence="4 5">
    <name type="scientific">Leptospira santarosai serovar Arenal str. MAVJ 401</name>
    <dbReference type="NCBI Taxonomy" id="1049976"/>
    <lineage>
        <taxon>Bacteria</taxon>
        <taxon>Pseudomonadati</taxon>
        <taxon>Spirochaetota</taxon>
        <taxon>Spirochaetia</taxon>
        <taxon>Leptospirales</taxon>
        <taxon>Leptospiraceae</taxon>
        <taxon>Leptospira</taxon>
    </lineage>
</organism>
<sequence>KDLVVLNSCAGLEEINLEYIQGFESDFDYSGLLKDSKAKIRLNLNGIKFERFPIAVTCFPSVTSLSMENCNLAEIPESIGNLKRLTDLNLGKNKLSALPAGIGKLEQLIHPYLDSNQFSIFPDAVLSLKNLQLLWIRWNQIVSLPDGIGQMSSLKDLSLHENQLSDMPSAISKIPQLTELSLGKNKLTKFPEAVTLIKNLRILDLSENQITSIPDSIGAISTLEVLDLESTLIDSLPKTIEELTSLETLYLEKTKLKDLPDFFASMKSLKNIYFESEEYNKLKQWCEFEYSKYKTHLDSKKFPEAATRIKWLFSQKGADFLTLNRWEVKLKLSEGYDRKAEVFAADVFALAAILKDQEIFSIASRMTGDQYINARIPFNQACYFALTGQKDPMLQAIRKAVELGKKTEAFMNESDFDSFKKDPAFLEALVSKSEDKK</sequence>
<evidence type="ECO:0000256" key="1">
    <source>
        <dbReference type="ARBA" id="ARBA00022614"/>
    </source>
</evidence>
<accession>M6JPB5</accession>
<dbReference type="InterPro" id="IPR032675">
    <property type="entry name" value="LRR_dom_sf"/>
</dbReference>
<keyword evidence="1" id="KW-0433">Leucine-rich repeat</keyword>
<dbReference type="InterPro" id="IPR003591">
    <property type="entry name" value="Leu-rich_rpt_typical-subtyp"/>
</dbReference>
<dbReference type="SMART" id="SM00369">
    <property type="entry name" value="LRR_TYP"/>
    <property type="match status" value="7"/>
</dbReference>
<evidence type="ECO:0000259" key="3">
    <source>
        <dbReference type="Pfam" id="PF23598"/>
    </source>
</evidence>
<feature type="domain" description="Disease resistance R13L4/SHOC-2-like LRR" evidence="3">
    <location>
        <begin position="198"/>
        <end position="273"/>
    </location>
</feature>
<dbReference type="InterPro" id="IPR050216">
    <property type="entry name" value="LRR_domain-containing"/>
</dbReference>
<keyword evidence="2" id="KW-0677">Repeat</keyword>
<name>M6JPB5_9LEPT</name>
<evidence type="ECO:0000256" key="2">
    <source>
        <dbReference type="ARBA" id="ARBA00022737"/>
    </source>
</evidence>
<dbReference type="PROSITE" id="PS51450">
    <property type="entry name" value="LRR"/>
    <property type="match status" value="1"/>
</dbReference>
<evidence type="ECO:0000313" key="5">
    <source>
        <dbReference type="Proteomes" id="UP000012106"/>
    </source>
</evidence>
<dbReference type="PANTHER" id="PTHR48051">
    <property type="match status" value="1"/>
</dbReference>
<dbReference type="AlphaFoldDB" id="M6JPB5"/>
<protein>
    <submittedName>
        <fullName evidence="4">Leucine rich repeat protein</fullName>
    </submittedName>
</protein>
<dbReference type="SUPFAM" id="SSF52058">
    <property type="entry name" value="L domain-like"/>
    <property type="match status" value="1"/>
</dbReference>
<dbReference type="GO" id="GO:0005737">
    <property type="term" value="C:cytoplasm"/>
    <property type="evidence" value="ECO:0007669"/>
    <property type="project" value="TreeGrafter"/>
</dbReference>
<comment type="caution">
    <text evidence="4">The sequence shown here is derived from an EMBL/GenBank/DDBJ whole genome shotgun (WGS) entry which is preliminary data.</text>
</comment>
<dbReference type="NCBIfam" id="NF047558">
    <property type="entry name" value="TPR_END_plus"/>
    <property type="match status" value="1"/>
</dbReference>
<proteinExistence type="predicted"/>
<dbReference type="PANTHER" id="PTHR48051:SF1">
    <property type="entry name" value="RAS SUPPRESSOR PROTEIN 1"/>
    <property type="match status" value="1"/>
</dbReference>
<dbReference type="InterPro" id="IPR055414">
    <property type="entry name" value="LRR_R13L4/SHOC2-like"/>
</dbReference>
<gene>
    <name evidence="4" type="ORF">LEP1GSC063_4299</name>
</gene>
<dbReference type="EMBL" id="AHMU02000007">
    <property type="protein sequence ID" value="EMN23561.1"/>
    <property type="molecule type" value="Genomic_DNA"/>
</dbReference>
<feature type="non-terminal residue" evidence="4">
    <location>
        <position position="1"/>
    </location>
</feature>
<dbReference type="InterPro" id="IPR001611">
    <property type="entry name" value="Leu-rich_rpt"/>
</dbReference>
<dbReference type="Gene3D" id="3.80.10.10">
    <property type="entry name" value="Ribonuclease Inhibitor"/>
    <property type="match status" value="1"/>
</dbReference>
<dbReference type="Pfam" id="PF23598">
    <property type="entry name" value="LRR_14"/>
    <property type="match status" value="1"/>
</dbReference>